<evidence type="ECO:0000313" key="2">
    <source>
        <dbReference type="Proteomes" id="UP001302059"/>
    </source>
</evidence>
<dbReference type="GO" id="GO:0005524">
    <property type="term" value="F:ATP binding"/>
    <property type="evidence" value="ECO:0007669"/>
    <property type="project" value="UniProtKB-KW"/>
</dbReference>
<name>A0ABT7JH34_9DEIO</name>
<keyword evidence="2" id="KW-1185">Reference proteome</keyword>
<comment type="caution">
    <text evidence="1">The sequence shown here is derived from an EMBL/GenBank/DDBJ whole genome shotgun (WGS) entry which is preliminary data.</text>
</comment>
<dbReference type="Proteomes" id="UP001302059">
    <property type="component" value="Unassembled WGS sequence"/>
</dbReference>
<accession>A0ABT7JH34</accession>
<keyword evidence="1" id="KW-0547">Nucleotide-binding</keyword>
<evidence type="ECO:0000313" key="1">
    <source>
        <dbReference type="EMBL" id="MDL2344362.1"/>
    </source>
</evidence>
<protein>
    <submittedName>
        <fullName evidence="1">ATP-binding protein</fullName>
    </submittedName>
</protein>
<keyword evidence="1" id="KW-0067">ATP-binding</keyword>
<reference evidence="1 2" key="1">
    <citation type="submission" date="2023-05" db="EMBL/GenBank/DDBJ databases">
        <authorList>
            <person name="Gao F."/>
        </authorList>
    </citation>
    <scope>NUCLEOTIDE SEQUENCE [LARGE SCALE GENOMIC DNA]</scope>
    <source>
        <strain evidence="1 2">MIMF12</strain>
    </source>
</reference>
<sequence>ALARRAAEVHGGELRLSGAPGGGFTATLHLPARLPGGVLPSPA</sequence>
<dbReference type="InterPro" id="IPR036890">
    <property type="entry name" value="HATPase_C_sf"/>
</dbReference>
<dbReference type="EMBL" id="JASNGB010000076">
    <property type="protein sequence ID" value="MDL2344362.1"/>
    <property type="molecule type" value="Genomic_DNA"/>
</dbReference>
<feature type="non-terminal residue" evidence="1">
    <location>
        <position position="1"/>
    </location>
</feature>
<gene>
    <name evidence="1" type="ORF">QOL99_09370</name>
</gene>
<dbReference type="SUPFAM" id="SSF55874">
    <property type="entry name" value="ATPase domain of HSP90 chaperone/DNA topoisomerase II/histidine kinase"/>
    <property type="match status" value="1"/>
</dbReference>
<proteinExistence type="predicted"/>
<organism evidence="1 2">
    <name type="scientific">Deinococcus rhizophilus</name>
    <dbReference type="NCBI Taxonomy" id="3049544"/>
    <lineage>
        <taxon>Bacteria</taxon>
        <taxon>Thermotogati</taxon>
        <taxon>Deinococcota</taxon>
        <taxon>Deinococci</taxon>
        <taxon>Deinococcales</taxon>
        <taxon>Deinococcaceae</taxon>
        <taxon>Deinococcus</taxon>
    </lineage>
</organism>